<dbReference type="Pfam" id="PF00078">
    <property type="entry name" value="RVT_1"/>
    <property type="match status" value="1"/>
</dbReference>
<evidence type="ECO:0000259" key="3">
    <source>
        <dbReference type="Pfam" id="PF00078"/>
    </source>
</evidence>
<evidence type="ECO:0000256" key="2">
    <source>
        <dbReference type="ARBA" id="ARBA00012180"/>
    </source>
</evidence>
<dbReference type="PANTHER" id="PTHR24559:SF440">
    <property type="entry name" value="RIBONUCLEASE H"/>
    <property type="match status" value="1"/>
</dbReference>
<sequence length="583" mass="65999">WQHTNHFQSAVLSPSIQEYTIHFHTLVVASGWNEVALLSAYRQGLNLEIRAAMALYDDTIGLESFLQRTTRVSQRLAACQPPITAPQPVSVAACLPVPEPMQIDYSRLTRTEKNRCLTSGLCLYCGNNSHFIKPPRPVVSTILSEVEISNLSVTLHSSRNSLSVSALIDSGSSGNFISQECLDQLQLPRQRNNRKYAVKTIQGKPLGRGKVRYSSPFITLQIGLFYKEQIPPSASSWDARGSTSIPPYSAGTPVIPEPEITPEIPAEYMAFQEVFSKQAATQLPPHWPWDCAIELLPGAQLPKGRIYPLSILEHQAMEKYIAEALQQGYIQPSTLPAASSFFFVGKKDRGLRPSIDYRQLNSLIIQEPYPLPLELECSPSWTCGVPTTFCIRAEDEWKAAFITPTRHYEYRIMPYGLSISPSVFQTSSIDLLYIDDILIYSRNLADHRRHVQQIFQKLREHSLYLKLEKCEFHRSSVQFLGYVISAVLYNKGFSNYYRRYIQGYSMVTAPLTSLLRGKPKHLVWNPTAHKGFHRLKTIFCTAPLLRHPDPDLPFMVEEWCYLKRSVILPSSIPVHTSPANSQR</sequence>
<dbReference type="Gene3D" id="2.40.70.10">
    <property type="entry name" value="Acid Proteases"/>
    <property type="match status" value="1"/>
</dbReference>
<dbReference type="SUPFAM" id="SSF56672">
    <property type="entry name" value="DNA/RNA polymerases"/>
    <property type="match status" value="1"/>
</dbReference>
<dbReference type="Proteomes" id="UP001529510">
    <property type="component" value="Unassembled WGS sequence"/>
</dbReference>
<dbReference type="EMBL" id="JAMKFB020000014">
    <property type="protein sequence ID" value="KAL0176628.1"/>
    <property type="molecule type" value="Genomic_DNA"/>
</dbReference>
<feature type="domain" description="Reverse transcriptase" evidence="3">
    <location>
        <begin position="393"/>
        <end position="484"/>
    </location>
</feature>
<feature type="non-terminal residue" evidence="4">
    <location>
        <position position="1"/>
    </location>
</feature>
<comment type="similarity">
    <text evidence="1">Belongs to the beta type-B retroviral polymerase family. HERV class-II K(HML-2) pol subfamily.</text>
</comment>
<dbReference type="PANTHER" id="PTHR24559">
    <property type="entry name" value="TRANSPOSON TY3-I GAG-POL POLYPROTEIN"/>
    <property type="match status" value="1"/>
</dbReference>
<name>A0ABD0PTE9_CIRMR</name>
<accession>A0ABD0PTE9</accession>
<dbReference type="GO" id="GO:0004523">
    <property type="term" value="F:RNA-DNA hybrid ribonuclease activity"/>
    <property type="evidence" value="ECO:0007669"/>
    <property type="project" value="UniProtKB-EC"/>
</dbReference>
<gene>
    <name evidence="4" type="ORF">M9458_028958</name>
</gene>
<comment type="caution">
    <text evidence="4">The sequence shown here is derived from an EMBL/GenBank/DDBJ whole genome shotgun (WGS) entry which is preliminary data.</text>
</comment>
<dbReference type="InterPro" id="IPR043128">
    <property type="entry name" value="Rev_trsase/Diguanyl_cyclase"/>
</dbReference>
<dbReference type="InterPro" id="IPR053134">
    <property type="entry name" value="RNA-dir_DNA_polymerase"/>
</dbReference>
<dbReference type="CDD" id="cd01647">
    <property type="entry name" value="RT_LTR"/>
    <property type="match status" value="1"/>
</dbReference>
<keyword evidence="5" id="KW-1185">Reference proteome</keyword>
<protein>
    <recommendedName>
        <fullName evidence="2">ribonuclease H</fullName>
        <ecNumber evidence="2">3.1.26.4</ecNumber>
    </recommendedName>
</protein>
<dbReference type="InterPro" id="IPR043502">
    <property type="entry name" value="DNA/RNA_pol_sf"/>
</dbReference>
<dbReference type="InterPro" id="IPR021109">
    <property type="entry name" value="Peptidase_aspartic_dom_sf"/>
</dbReference>
<evidence type="ECO:0000256" key="1">
    <source>
        <dbReference type="ARBA" id="ARBA00010879"/>
    </source>
</evidence>
<evidence type="ECO:0000313" key="5">
    <source>
        <dbReference type="Proteomes" id="UP001529510"/>
    </source>
</evidence>
<proteinExistence type="inferred from homology"/>
<dbReference type="Gene3D" id="3.10.10.10">
    <property type="entry name" value="HIV Type 1 Reverse Transcriptase, subunit A, domain 1"/>
    <property type="match status" value="2"/>
</dbReference>
<dbReference type="Gene3D" id="3.30.70.270">
    <property type="match status" value="2"/>
</dbReference>
<dbReference type="AlphaFoldDB" id="A0ABD0PTE9"/>
<dbReference type="EC" id="3.1.26.4" evidence="2"/>
<evidence type="ECO:0000313" key="4">
    <source>
        <dbReference type="EMBL" id="KAL0176628.1"/>
    </source>
</evidence>
<organism evidence="4 5">
    <name type="scientific">Cirrhinus mrigala</name>
    <name type="common">Mrigala</name>
    <dbReference type="NCBI Taxonomy" id="683832"/>
    <lineage>
        <taxon>Eukaryota</taxon>
        <taxon>Metazoa</taxon>
        <taxon>Chordata</taxon>
        <taxon>Craniata</taxon>
        <taxon>Vertebrata</taxon>
        <taxon>Euteleostomi</taxon>
        <taxon>Actinopterygii</taxon>
        <taxon>Neopterygii</taxon>
        <taxon>Teleostei</taxon>
        <taxon>Ostariophysi</taxon>
        <taxon>Cypriniformes</taxon>
        <taxon>Cyprinidae</taxon>
        <taxon>Labeoninae</taxon>
        <taxon>Labeonini</taxon>
        <taxon>Cirrhinus</taxon>
    </lineage>
</organism>
<dbReference type="CDD" id="cd00303">
    <property type="entry name" value="retropepsin_like"/>
    <property type="match status" value="1"/>
</dbReference>
<reference evidence="4 5" key="1">
    <citation type="submission" date="2024-05" db="EMBL/GenBank/DDBJ databases">
        <title>Genome sequencing and assembly of Indian major carp, Cirrhinus mrigala (Hamilton, 1822).</title>
        <authorList>
            <person name="Mohindra V."/>
            <person name="Chowdhury L.M."/>
            <person name="Lal K."/>
            <person name="Jena J.K."/>
        </authorList>
    </citation>
    <scope>NUCLEOTIDE SEQUENCE [LARGE SCALE GENOMIC DNA]</scope>
    <source>
        <strain evidence="4">CM1030</strain>
        <tissue evidence="4">Blood</tissue>
    </source>
</reference>
<dbReference type="InterPro" id="IPR000477">
    <property type="entry name" value="RT_dom"/>
</dbReference>
<feature type="non-terminal residue" evidence="4">
    <location>
        <position position="583"/>
    </location>
</feature>